<keyword evidence="4" id="KW-1185">Reference proteome</keyword>
<accession>A0ABU3JWB0</accession>
<evidence type="ECO:0000256" key="1">
    <source>
        <dbReference type="SAM" id="MobiDB-lite"/>
    </source>
</evidence>
<sequence length="230" mass="24381">MSTESAPPPVPGTPPPGPAPQPYPAFPPPAQRTEPPGHYDVPPPPAAPPRSMRSLDLRVGRRLLWVGGAAYPLQNITRVYTFTLTPRRKDATMLFLKRAALTLALAFGLTIVAALTTIGNQSLAGGILVLTWLGAVGALVFSAVEMFSVLGAPSQYVLAVETSGPSIAMVTSSDPRRLDQLVGPIVQAIENPEAEFQVRVEQLLVNPKNYYFGDNVNMYGGSGNVGVGHS</sequence>
<reference evidence="3 4" key="1">
    <citation type="submission" date="2023-05" db="EMBL/GenBank/DDBJ databases">
        <title>Streptomyces fuscus sp. nov., a brown-black pigment producing actinomyces isolated from dry sand of Sea duck farm.</title>
        <authorList>
            <person name="Xie J."/>
            <person name="Shen N."/>
        </authorList>
    </citation>
    <scope>NUCLEOTIDE SEQUENCE [LARGE SCALE GENOMIC DNA]</scope>
    <source>
        <strain evidence="3 4">CGMCC 4.1745</strain>
    </source>
</reference>
<gene>
    <name evidence="3" type="ORF">QNO04_22615</name>
</gene>
<feature type="transmembrane region" description="Helical" evidence="2">
    <location>
        <begin position="124"/>
        <end position="144"/>
    </location>
</feature>
<dbReference type="Proteomes" id="UP001249760">
    <property type="component" value="Unassembled WGS sequence"/>
</dbReference>
<name>A0ABU3JWB0_9ACTN</name>
<proteinExistence type="predicted"/>
<keyword evidence="2" id="KW-1133">Transmembrane helix</keyword>
<dbReference type="InterPro" id="IPR045629">
    <property type="entry name" value="DUF6232"/>
</dbReference>
<evidence type="ECO:0000313" key="3">
    <source>
        <dbReference type="EMBL" id="MDT6986254.1"/>
    </source>
</evidence>
<organism evidence="3 4">
    <name type="scientific">Streptomyces lusitanus</name>
    <dbReference type="NCBI Taxonomy" id="68232"/>
    <lineage>
        <taxon>Bacteria</taxon>
        <taxon>Bacillati</taxon>
        <taxon>Actinomycetota</taxon>
        <taxon>Actinomycetes</taxon>
        <taxon>Kitasatosporales</taxon>
        <taxon>Streptomycetaceae</taxon>
        <taxon>Streptomyces</taxon>
    </lineage>
</organism>
<evidence type="ECO:0000313" key="4">
    <source>
        <dbReference type="Proteomes" id="UP001249760"/>
    </source>
</evidence>
<keyword evidence="2" id="KW-0472">Membrane</keyword>
<comment type="caution">
    <text evidence="3">The sequence shown here is derived from an EMBL/GenBank/DDBJ whole genome shotgun (WGS) entry which is preliminary data.</text>
</comment>
<feature type="transmembrane region" description="Helical" evidence="2">
    <location>
        <begin position="95"/>
        <end position="118"/>
    </location>
</feature>
<keyword evidence="2" id="KW-0812">Transmembrane</keyword>
<protein>
    <submittedName>
        <fullName evidence="3">DUF6232 family protein</fullName>
    </submittedName>
</protein>
<evidence type="ECO:0000256" key="2">
    <source>
        <dbReference type="SAM" id="Phobius"/>
    </source>
</evidence>
<dbReference type="RefSeq" id="WP_394312905.1">
    <property type="nucleotide sequence ID" value="NZ_JASKMA010000017.1"/>
</dbReference>
<dbReference type="Pfam" id="PF19744">
    <property type="entry name" value="DUF6232"/>
    <property type="match status" value="1"/>
</dbReference>
<dbReference type="EMBL" id="JASKMA010000017">
    <property type="protein sequence ID" value="MDT6986254.1"/>
    <property type="molecule type" value="Genomic_DNA"/>
</dbReference>
<feature type="compositionally biased region" description="Pro residues" evidence="1">
    <location>
        <begin position="1"/>
        <end position="30"/>
    </location>
</feature>
<feature type="region of interest" description="Disordered" evidence="1">
    <location>
        <begin position="1"/>
        <end position="52"/>
    </location>
</feature>